<dbReference type="SUPFAM" id="SSF110069">
    <property type="entry name" value="ApaG-like"/>
    <property type="match status" value="1"/>
</dbReference>
<protein>
    <submittedName>
        <fullName evidence="2">ApaG protein</fullName>
    </submittedName>
</protein>
<dbReference type="STRING" id="408657.SAMN04487995_2914"/>
<proteinExistence type="predicted"/>
<dbReference type="PANTHER" id="PTHR14289">
    <property type="entry name" value="F-BOX ONLY PROTEIN 3"/>
    <property type="match status" value="1"/>
</dbReference>
<dbReference type="Pfam" id="PF04379">
    <property type="entry name" value="DUF525"/>
    <property type="match status" value="1"/>
</dbReference>
<name>A0A1H6VBH5_9BACT</name>
<gene>
    <name evidence="2" type="ORF">SAMN04487995_2914</name>
</gene>
<evidence type="ECO:0000313" key="2">
    <source>
        <dbReference type="EMBL" id="SEI99157.1"/>
    </source>
</evidence>
<reference evidence="2 3" key="1">
    <citation type="submission" date="2016-10" db="EMBL/GenBank/DDBJ databases">
        <authorList>
            <person name="de Groot N.N."/>
        </authorList>
    </citation>
    <scope>NUCLEOTIDE SEQUENCE [LARGE SCALE GENOMIC DNA]</scope>
    <source>
        <strain evidence="2 3">DSM 19938</strain>
    </source>
</reference>
<dbReference type="RefSeq" id="WP_090335951.1">
    <property type="nucleotide sequence ID" value="NZ_FNXY01000004.1"/>
</dbReference>
<dbReference type="InterPro" id="IPR036767">
    <property type="entry name" value="ApaG_sf"/>
</dbReference>
<organism evidence="2 3">
    <name type="scientific">Dyadobacter koreensis</name>
    <dbReference type="NCBI Taxonomy" id="408657"/>
    <lineage>
        <taxon>Bacteria</taxon>
        <taxon>Pseudomonadati</taxon>
        <taxon>Bacteroidota</taxon>
        <taxon>Cytophagia</taxon>
        <taxon>Cytophagales</taxon>
        <taxon>Spirosomataceae</taxon>
        <taxon>Dyadobacter</taxon>
    </lineage>
</organism>
<dbReference type="PANTHER" id="PTHR14289:SF16">
    <property type="entry name" value="POLYMERASE DELTA-INTERACTING PROTEIN 2"/>
    <property type="match status" value="1"/>
</dbReference>
<keyword evidence="3" id="KW-1185">Reference proteome</keyword>
<dbReference type="AlphaFoldDB" id="A0A1H6VBH5"/>
<dbReference type="OrthoDB" id="9795226at2"/>
<sequence length="128" mass="14663">MVSKVTDGVKVTVLTEYQPDYSNPRQDHFVFTYKILIENHSEHTVKLLRRHWLIYDANGTVREVEGEGIVGLQPVLEPGDVHDYVSGCNLRTDLGKMSGTYLMERVLDGRQFRVIIPAFSLVVPYRLN</sequence>
<dbReference type="EMBL" id="FNXY01000004">
    <property type="protein sequence ID" value="SEI99157.1"/>
    <property type="molecule type" value="Genomic_DNA"/>
</dbReference>
<dbReference type="NCBIfam" id="NF003967">
    <property type="entry name" value="PRK05461.1"/>
    <property type="match status" value="1"/>
</dbReference>
<evidence type="ECO:0000313" key="3">
    <source>
        <dbReference type="Proteomes" id="UP000199532"/>
    </source>
</evidence>
<dbReference type="GO" id="GO:0070987">
    <property type="term" value="P:error-free translesion synthesis"/>
    <property type="evidence" value="ECO:0007669"/>
    <property type="project" value="TreeGrafter"/>
</dbReference>
<dbReference type="Gene3D" id="2.60.40.1470">
    <property type="entry name" value="ApaG domain"/>
    <property type="match status" value="1"/>
</dbReference>
<feature type="domain" description="ApaG" evidence="1">
    <location>
        <begin position="3"/>
        <end position="128"/>
    </location>
</feature>
<evidence type="ECO:0000259" key="1">
    <source>
        <dbReference type="PROSITE" id="PS51087"/>
    </source>
</evidence>
<dbReference type="PROSITE" id="PS51087">
    <property type="entry name" value="APAG"/>
    <property type="match status" value="1"/>
</dbReference>
<dbReference type="InterPro" id="IPR007474">
    <property type="entry name" value="ApaG_domain"/>
</dbReference>
<accession>A0A1H6VBH5</accession>
<dbReference type="Proteomes" id="UP000199532">
    <property type="component" value="Unassembled WGS sequence"/>
</dbReference>